<dbReference type="EMBL" id="JADBJN010000001">
    <property type="protein sequence ID" value="KAG5679866.1"/>
    <property type="molecule type" value="Genomic_DNA"/>
</dbReference>
<evidence type="ECO:0000256" key="1">
    <source>
        <dbReference type="SAM" id="SignalP"/>
    </source>
</evidence>
<dbReference type="PANTHER" id="PTHR31649:SF1">
    <property type="entry name" value="FARNESOIC ACID O-METHYL TRANSFERASE DOMAIN-CONTAINING PROTEIN"/>
    <property type="match status" value="1"/>
</dbReference>
<dbReference type="Proteomes" id="UP001107558">
    <property type="component" value="Chromosome 1"/>
</dbReference>
<dbReference type="AlphaFoldDB" id="A0A9J6CCS7"/>
<protein>
    <submittedName>
        <fullName evidence="2">Uncharacterized protein</fullName>
    </submittedName>
</protein>
<keyword evidence="3" id="KW-1185">Reference proteome</keyword>
<feature type="signal peptide" evidence="1">
    <location>
        <begin position="1"/>
        <end position="20"/>
    </location>
</feature>
<dbReference type="OrthoDB" id="2148895at2759"/>
<sequence length="424" mass="47903">MKDLILKVFIIILLSSFVIAEHHEYKYPCGNKFYRYYFDDEPAEYGLKGGEYEENKEAYVALVDVTMTMATGRLQLDPPGMYMTDFNDSSITKFINDSSHAIYYLYRNRHHKYEWVDAQFGEIVPFAIDIGEEIHHTPAYFGRAKINGFYQFGPAVSLFGIMFYPGKETVQVTPVYQVLTCKSRRQNETQTVMPKPKVYLPRADVSGCINNWLEYKGQDSINGVSAGFYDCENTAYVGKGIVNNFWIPGRLQVVDNKGLYLSERAKAGYIQNGTFYLADNPNYSYYWIDYSLKTPSNAVLVHSPPSPVATAVGRVKMNGHMQIGLIIEPVGTFITESGVAASYTNFEVLVCDPWPKYQCNQEWKKFNLDNGPTVDGFSLGNSYIGRTTSKCINGCDYEIGKIQISSSNSSGIFYLDELTADGKI</sequence>
<evidence type="ECO:0000313" key="3">
    <source>
        <dbReference type="Proteomes" id="UP001107558"/>
    </source>
</evidence>
<name>A0A9J6CCS7_POLVA</name>
<gene>
    <name evidence="2" type="ORF">PVAND_009403</name>
</gene>
<organism evidence="2 3">
    <name type="scientific">Polypedilum vanderplanki</name>
    <name type="common">Sleeping chironomid midge</name>
    <dbReference type="NCBI Taxonomy" id="319348"/>
    <lineage>
        <taxon>Eukaryota</taxon>
        <taxon>Metazoa</taxon>
        <taxon>Ecdysozoa</taxon>
        <taxon>Arthropoda</taxon>
        <taxon>Hexapoda</taxon>
        <taxon>Insecta</taxon>
        <taxon>Pterygota</taxon>
        <taxon>Neoptera</taxon>
        <taxon>Endopterygota</taxon>
        <taxon>Diptera</taxon>
        <taxon>Nematocera</taxon>
        <taxon>Chironomoidea</taxon>
        <taxon>Chironomidae</taxon>
        <taxon>Chironominae</taxon>
        <taxon>Polypedilum</taxon>
        <taxon>Polypedilum</taxon>
    </lineage>
</organism>
<comment type="caution">
    <text evidence="2">The sequence shown here is derived from an EMBL/GenBank/DDBJ whole genome shotgun (WGS) entry which is preliminary data.</text>
</comment>
<dbReference type="PANTHER" id="PTHR31649">
    <property type="entry name" value="AGAP009604-PA"/>
    <property type="match status" value="1"/>
</dbReference>
<accession>A0A9J6CCS7</accession>
<keyword evidence="1" id="KW-0732">Signal</keyword>
<evidence type="ECO:0000313" key="2">
    <source>
        <dbReference type="EMBL" id="KAG5679866.1"/>
    </source>
</evidence>
<feature type="chain" id="PRO_5039930482" evidence="1">
    <location>
        <begin position="21"/>
        <end position="424"/>
    </location>
</feature>
<proteinExistence type="predicted"/>
<reference evidence="2" key="1">
    <citation type="submission" date="2021-03" db="EMBL/GenBank/DDBJ databases">
        <title>Chromosome level genome of the anhydrobiotic midge Polypedilum vanderplanki.</title>
        <authorList>
            <person name="Yoshida Y."/>
            <person name="Kikawada T."/>
            <person name="Gusev O."/>
        </authorList>
    </citation>
    <scope>NUCLEOTIDE SEQUENCE</scope>
    <source>
        <strain evidence="2">NIAS01</strain>
        <tissue evidence="2">Whole body or cell culture</tissue>
    </source>
</reference>